<evidence type="ECO:0000313" key="3">
    <source>
        <dbReference type="Proteomes" id="UP001172102"/>
    </source>
</evidence>
<protein>
    <recommendedName>
        <fullName evidence="1">Protein kinase domain-containing protein</fullName>
    </recommendedName>
</protein>
<organism evidence="2 3">
    <name type="scientific">Lasiosphaeris hirsuta</name>
    <dbReference type="NCBI Taxonomy" id="260670"/>
    <lineage>
        <taxon>Eukaryota</taxon>
        <taxon>Fungi</taxon>
        <taxon>Dikarya</taxon>
        <taxon>Ascomycota</taxon>
        <taxon>Pezizomycotina</taxon>
        <taxon>Sordariomycetes</taxon>
        <taxon>Sordariomycetidae</taxon>
        <taxon>Sordariales</taxon>
        <taxon>Lasiosphaeriaceae</taxon>
        <taxon>Lasiosphaeris</taxon>
    </lineage>
</organism>
<dbReference type="Proteomes" id="UP001172102">
    <property type="component" value="Unassembled WGS sequence"/>
</dbReference>
<name>A0AA40A115_9PEZI</name>
<evidence type="ECO:0000313" key="2">
    <source>
        <dbReference type="EMBL" id="KAK0707275.1"/>
    </source>
</evidence>
<comment type="caution">
    <text evidence="2">The sequence shown here is derived from an EMBL/GenBank/DDBJ whole genome shotgun (WGS) entry which is preliminary data.</text>
</comment>
<dbReference type="PROSITE" id="PS50011">
    <property type="entry name" value="PROTEIN_KINASE_DOM"/>
    <property type="match status" value="1"/>
</dbReference>
<dbReference type="InterPro" id="IPR011009">
    <property type="entry name" value="Kinase-like_dom_sf"/>
</dbReference>
<dbReference type="GO" id="GO:0005524">
    <property type="term" value="F:ATP binding"/>
    <property type="evidence" value="ECO:0007669"/>
    <property type="project" value="InterPro"/>
</dbReference>
<dbReference type="InterPro" id="IPR000719">
    <property type="entry name" value="Prot_kinase_dom"/>
</dbReference>
<accession>A0AA40A115</accession>
<dbReference type="PANTHER" id="PTHR37542:SF3">
    <property type="entry name" value="PRION-INHIBITION AND PROPAGATION HELO DOMAIN-CONTAINING PROTEIN"/>
    <property type="match status" value="1"/>
</dbReference>
<evidence type="ECO:0000259" key="1">
    <source>
        <dbReference type="PROSITE" id="PS50011"/>
    </source>
</evidence>
<sequence>MEATIVIELLRDAFSLIDFVQQTAHSIRNHKDERDDLDLKFQAQTLRLRQFSRLFTVADEDAAEIVRLKDVPEENLEIVRRYLVRLQRILVEYKDAAFKDKEYHKNVTLPATDGQSEVDKQLFEKDKLGTLLVEFTTWNDELAGMIPYVLSGINNVSDSPLFHNLGRADEEGDLFAVHIKLQQQSLSRSLKADPQSDWVEVEPMAWEDAKSDMSKPRVLVEYKDEPSSEMVYAQQLEWLLQATGNHKFNTLPLRGFAPDPFSAQYAFLFDFPKESTDDALISLYNMILSDKPHLRMSLKQWFHIARSVAASIGTFHADGWYHKSIRSHAVQFFQVPKPDVARACDFHNPYLTEFESSRPEASQSLCASGSTVQDIERDVYLHPDRYSPPKPFTKVYDIYSLGVLLLEIGLW</sequence>
<dbReference type="SUPFAM" id="SSF56112">
    <property type="entry name" value="Protein kinase-like (PK-like)"/>
    <property type="match status" value="1"/>
</dbReference>
<gene>
    <name evidence="2" type="ORF">B0H67DRAFT_647475</name>
</gene>
<dbReference type="EMBL" id="JAUKUA010000006">
    <property type="protein sequence ID" value="KAK0707275.1"/>
    <property type="molecule type" value="Genomic_DNA"/>
</dbReference>
<feature type="domain" description="Protein kinase" evidence="1">
    <location>
        <begin position="175"/>
        <end position="411"/>
    </location>
</feature>
<dbReference type="AlphaFoldDB" id="A0AA40A115"/>
<keyword evidence="3" id="KW-1185">Reference proteome</keyword>
<dbReference type="PANTHER" id="PTHR37542">
    <property type="entry name" value="HELO DOMAIN-CONTAINING PROTEIN-RELATED"/>
    <property type="match status" value="1"/>
</dbReference>
<proteinExistence type="predicted"/>
<dbReference type="Gene3D" id="1.10.510.10">
    <property type="entry name" value="Transferase(Phosphotransferase) domain 1"/>
    <property type="match status" value="1"/>
</dbReference>
<reference evidence="2" key="1">
    <citation type="submission" date="2023-06" db="EMBL/GenBank/DDBJ databases">
        <title>Genome-scale phylogeny and comparative genomics of the fungal order Sordariales.</title>
        <authorList>
            <consortium name="Lawrence Berkeley National Laboratory"/>
            <person name="Hensen N."/>
            <person name="Bonometti L."/>
            <person name="Westerberg I."/>
            <person name="Brannstrom I.O."/>
            <person name="Guillou S."/>
            <person name="Cros-Aarteil S."/>
            <person name="Calhoun S."/>
            <person name="Haridas S."/>
            <person name="Kuo A."/>
            <person name="Mondo S."/>
            <person name="Pangilinan J."/>
            <person name="Riley R."/>
            <person name="Labutti K."/>
            <person name="Andreopoulos B."/>
            <person name="Lipzen A."/>
            <person name="Chen C."/>
            <person name="Yanf M."/>
            <person name="Daum C."/>
            <person name="Ng V."/>
            <person name="Clum A."/>
            <person name="Steindorff A."/>
            <person name="Ohm R."/>
            <person name="Martin F."/>
            <person name="Silar P."/>
            <person name="Natvig D."/>
            <person name="Lalanne C."/>
            <person name="Gautier V."/>
            <person name="Ament-Velasquez S.L."/>
            <person name="Kruys A."/>
            <person name="Hutchinson M.I."/>
            <person name="Powell A.J."/>
            <person name="Barry K."/>
            <person name="Miller A.N."/>
            <person name="Grigoriev I.V."/>
            <person name="Debuchy R."/>
            <person name="Gladieux P."/>
            <person name="Thoren M.H."/>
            <person name="Johannesson H."/>
        </authorList>
    </citation>
    <scope>NUCLEOTIDE SEQUENCE</scope>
    <source>
        <strain evidence="2">SMH4607-1</strain>
    </source>
</reference>
<dbReference type="GO" id="GO:0004672">
    <property type="term" value="F:protein kinase activity"/>
    <property type="evidence" value="ECO:0007669"/>
    <property type="project" value="InterPro"/>
</dbReference>